<protein>
    <submittedName>
        <fullName evidence="1">Uncharacterized protein</fullName>
    </submittedName>
</protein>
<evidence type="ECO:0000313" key="1">
    <source>
        <dbReference type="EMBL" id="KAG6369077.1"/>
    </source>
</evidence>
<name>A0A8I2YBY3_9AGAM</name>
<comment type="caution">
    <text evidence="1">The sequence shown here is derived from an EMBL/GenBank/DDBJ whole genome shotgun (WGS) entry which is preliminary data.</text>
</comment>
<dbReference type="OrthoDB" id="2673946at2759"/>
<reference evidence="1" key="1">
    <citation type="submission" date="2021-03" db="EMBL/GenBank/DDBJ databases">
        <title>Evolutionary innovations through gain and loss of genes in the ectomycorrhizal Boletales.</title>
        <authorList>
            <person name="Wu G."/>
            <person name="Miyauchi S."/>
            <person name="Morin E."/>
            <person name="Yang Z.-L."/>
            <person name="Xu J."/>
            <person name="Martin F.M."/>
        </authorList>
    </citation>
    <scope>NUCLEOTIDE SEQUENCE</scope>
    <source>
        <strain evidence="1">BR01</strain>
    </source>
</reference>
<dbReference type="Gene3D" id="1.20.58.530">
    <property type="match status" value="1"/>
</dbReference>
<dbReference type="AlphaFoldDB" id="A0A8I2YBY3"/>
<proteinExistence type="predicted"/>
<dbReference type="InterPro" id="IPR027417">
    <property type="entry name" value="P-loop_NTPase"/>
</dbReference>
<dbReference type="EMBL" id="JAGFBS010000109">
    <property type="protein sequence ID" value="KAG6369077.1"/>
    <property type="molecule type" value="Genomic_DNA"/>
</dbReference>
<gene>
    <name evidence="1" type="ORF">JVT61DRAFT_1521</name>
</gene>
<sequence>MVEAFDKHWGSPTFTVNHFNSPVSYSSKGFLERNFNSLNPDFISLLCGYLAGASDSAEGARFANPFVKGLFLAKAISTQAHSKNENTIVSAQQPIKPMCTLSTHCKGTVKWMAMLHEDSAVEEQEQEDDNTPNSSSSLTPCVAGKFRAALGTLFETLSETQFRLVFESPVGNWYSNWQLDWTATDCNWTAVASYLIL</sequence>
<accession>A0A8I2YBY3</accession>
<keyword evidence="2" id="KW-1185">Reference proteome</keyword>
<dbReference type="SUPFAM" id="SSF52540">
    <property type="entry name" value="P-loop containing nucleoside triphosphate hydrolases"/>
    <property type="match status" value="1"/>
</dbReference>
<dbReference type="Proteomes" id="UP000683000">
    <property type="component" value="Unassembled WGS sequence"/>
</dbReference>
<evidence type="ECO:0000313" key="2">
    <source>
        <dbReference type="Proteomes" id="UP000683000"/>
    </source>
</evidence>
<organism evidence="1 2">
    <name type="scientific">Boletus reticuloceps</name>
    <dbReference type="NCBI Taxonomy" id="495285"/>
    <lineage>
        <taxon>Eukaryota</taxon>
        <taxon>Fungi</taxon>
        <taxon>Dikarya</taxon>
        <taxon>Basidiomycota</taxon>
        <taxon>Agaricomycotina</taxon>
        <taxon>Agaricomycetes</taxon>
        <taxon>Agaricomycetidae</taxon>
        <taxon>Boletales</taxon>
        <taxon>Boletineae</taxon>
        <taxon>Boletaceae</taxon>
        <taxon>Boletoideae</taxon>
        <taxon>Boletus</taxon>
    </lineage>
</organism>